<keyword evidence="12" id="KW-1185">Reference proteome</keyword>
<feature type="domain" description="Nicotinamide phosphoribosyltransferase N-terminal" evidence="10">
    <location>
        <begin position="7"/>
        <end position="58"/>
    </location>
</feature>
<dbReference type="Pfam" id="PF18127">
    <property type="entry name" value="NAMPT_N"/>
    <property type="match status" value="1"/>
</dbReference>
<keyword evidence="2" id="KW-0662">Pyridine nucleotide biosynthesis</keyword>
<evidence type="ECO:0000256" key="6">
    <source>
        <dbReference type="ARBA" id="ARBA00035024"/>
    </source>
</evidence>
<dbReference type="GO" id="GO:0009435">
    <property type="term" value="P:NAD+ biosynthetic process"/>
    <property type="evidence" value="ECO:0007669"/>
    <property type="project" value="InterPro"/>
</dbReference>
<keyword evidence="4" id="KW-0808">Transferase</keyword>
<dbReference type="EC" id="2.4.2.12" evidence="6"/>
<name>A0A401UQ99_9CLOT</name>
<comment type="similarity">
    <text evidence="1">Belongs to the NAPRTase family.</text>
</comment>
<dbReference type="RefSeq" id="WP_125003739.1">
    <property type="nucleotide sequence ID" value="NZ_BHYK01000021.1"/>
</dbReference>
<comment type="pathway">
    <text evidence="5">Cofactor biosynthesis; NAD(+) biosynthesis; nicotinamide D-ribonucleotide from 5-phospho-alpha-D-ribose 1-diphosphate and nicotinamide: step 1/1.</text>
</comment>
<protein>
    <recommendedName>
        <fullName evidence="7">Nicotinamide phosphoribosyltransferase</fullName>
        <ecNumber evidence="6">2.4.2.12</ecNumber>
    </recommendedName>
</protein>
<dbReference type="Proteomes" id="UP000287872">
    <property type="component" value="Unassembled WGS sequence"/>
</dbReference>
<dbReference type="PANTHER" id="PTHR43816">
    <property type="entry name" value="NICOTINAMIDE PHOSPHORIBOSYLTRANSFERASE"/>
    <property type="match status" value="1"/>
</dbReference>
<evidence type="ECO:0000256" key="3">
    <source>
        <dbReference type="ARBA" id="ARBA00022676"/>
    </source>
</evidence>
<sequence length="573" mass="65061">MKNTNPMLLTDFYKTIHHKCYADGMTKLVSYWTPRMTRTKENEVVMFGLQGFIKKYLIDYFNDNFFNLPKAQVIADYKRVISYSMGAEHADTLHIERLHDLGYLPIEINAVEEGTLVPIKVPMFSITNTHDDFAWLVNYLETIISCHVWLPITSATTGHAFRKIMNKYYEKTVVDGNVEMSCGDFSMRGMSCLESAESSSSGHLLSFKGSATIPAILYLEKYYNCELGKDIIGLGTPSTEHSVMCSYGRWAEIDGYKRLINEVYPNGILSIVSDTYDYWSLIEHTLPILKDDILKRDGKIVIRGDSGDPVKIICGSCEITDLENDKYCKTLEECKRYMKDCLVEEISNDTPHGECGSDENTGIFKFQGKYYEMIIDLEWNRYDKQYYYIDRSSIKSCKEVELTLEQKGTVEALWDLFGGTINAKGYKVLDSHIGCVYGDSITLDRAEDICGQLTRKGFATNNVVLGIGSFTYNMVSRDTYGFCLKGTHAVINGKEVQIFKDPKSDSGNFKKSQKGMCVVFKDENNIISCKDELTINQAKNYEGNLLKVIFENGEMKSECSLEEIRNKLNGGNN</sequence>
<reference evidence="11 12" key="1">
    <citation type="submission" date="2018-11" db="EMBL/GenBank/DDBJ databases">
        <title>Genome sequencing and assembly of Clostridium tagluense strain A121.</title>
        <authorList>
            <person name="Murakami T."/>
            <person name="Segawa T."/>
            <person name="Shcherbakova V.A."/>
            <person name="Mori H."/>
            <person name="Yoshimura Y."/>
        </authorList>
    </citation>
    <scope>NUCLEOTIDE SEQUENCE [LARGE SCALE GENOMIC DNA]</scope>
    <source>
        <strain evidence="11 12">A121</strain>
    </source>
</reference>
<evidence type="ECO:0000256" key="2">
    <source>
        <dbReference type="ARBA" id="ARBA00022642"/>
    </source>
</evidence>
<dbReference type="InterPro" id="IPR036068">
    <property type="entry name" value="Nicotinate_pribotase-like_C"/>
</dbReference>
<evidence type="ECO:0000256" key="8">
    <source>
        <dbReference type="ARBA" id="ARBA00047835"/>
    </source>
</evidence>
<gene>
    <name evidence="11" type="ORF">Ctaglu_33190</name>
</gene>
<dbReference type="Gene3D" id="3.20.20.70">
    <property type="entry name" value="Aldolase class I"/>
    <property type="match status" value="1"/>
</dbReference>
<dbReference type="Pfam" id="PF04095">
    <property type="entry name" value="NAPRTase"/>
    <property type="match status" value="2"/>
</dbReference>
<comment type="catalytic activity">
    <reaction evidence="8">
        <text>beta-nicotinamide D-ribonucleotide + diphosphate = 5-phospho-alpha-D-ribose 1-diphosphate + nicotinamide + H(+)</text>
        <dbReference type="Rhea" id="RHEA:16149"/>
        <dbReference type="ChEBI" id="CHEBI:14649"/>
        <dbReference type="ChEBI" id="CHEBI:15378"/>
        <dbReference type="ChEBI" id="CHEBI:17154"/>
        <dbReference type="ChEBI" id="CHEBI:33019"/>
        <dbReference type="ChEBI" id="CHEBI:58017"/>
        <dbReference type="EC" id="2.4.2.12"/>
    </reaction>
    <physiologicalReaction direction="right-to-left" evidence="8">
        <dbReference type="Rhea" id="RHEA:16151"/>
    </physiologicalReaction>
</comment>
<dbReference type="InterPro" id="IPR041525">
    <property type="entry name" value="N/Namide_PRibTrfase"/>
</dbReference>
<dbReference type="InterPro" id="IPR041529">
    <property type="entry name" value="DUF5598"/>
</dbReference>
<evidence type="ECO:0000256" key="4">
    <source>
        <dbReference type="ARBA" id="ARBA00022679"/>
    </source>
</evidence>
<proteinExistence type="inferred from homology"/>
<feature type="domain" description="Nicotinate/nicotinamide phosphoribosyltransferase" evidence="9">
    <location>
        <begin position="181"/>
        <end position="330"/>
    </location>
</feature>
<evidence type="ECO:0000313" key="12">
    <source>
        <dbReference type="Proteomes" id="UP000287872"/>
    </source>
</evidence>
<organism evidence="11 12">
    <name type="scientific">Clostridium tagluense</name>
    <dbReference type="NCBI Taxonomy" id="360422"/>
    <lineage>
        <taxon>Bacteria</taxon>
        <taxon>Bacillati</taxon>
        <taxon>Bacillota</taxon>
        <taxon>Clostridia</taxon>
        <taxon>Eubacteriales</taxon>
        <taxon>Clostridiaceae</taxon>
        <taxon>Clostridium</taxon>
    </lineage>
</organism>
<dbReference type="SUPFAM" id="SSF51690">
    <property type="entry name" value="Nicotinate/Quinolinate PRTase C-terminal domain-like"/>
    <property type="match status" value="2"/>
</dbReference>
<dbReference type="PANTHER" id="PTHR43816:SF1">
    <property type="entry name" value="NICOTINAMIDE PHOSPHORIBOSYLTRANSFERASE"/>
    <property type="match status" value="1"/>
</dbReference>
<dbReference type="EMBL" id="BHYK01000021">
    <property type="protein sequence ID" value="GCD11696.1"/>
    <property type="molecule type" value="Genomic_DNA"/>
</dbReference>
<evidence type="ECO:0000256" key="7">
    <source>
        <dbReference type="ARBA" id="ARBA00035036"/>
    </source>
</evidence>
<evidence type="ECO:0000313" key="11">
    <source>
        <dbReference type="EMBL" id="GCD11696.1"/>
    </source>
</evidence>
<feature type="domain" description="Nicotinate/nicotinamide phosphoribosyltransferase" evidence="9">
    <location>
        <begin position="409"/>
        <end position="532"/>
    </location>
</feature>
<dbReference type="GO" id="GO:0047280">
    <property type="term" value="F:nicotinamide phosphoribosyltransferase activity"/>
    <property type="evidence" value="ECO:0007669"/>
    <property type="project" value="UniProtKB-EC"/>
</dbReference>
<evidence type="ECO:0000256" key="5">
    <source>
        <dbReference type="ARBA" id="ARBA00035007"/>
    </source>
</evidence>
<dbReference type="AlphaFoldDB" id="A0A401UQ99"/>
<evidence type="ECO:0000256" key="1">
    <source>
        <dbReference type="ARBA" id="ARBA00010897"/>
    </source>
</evidence>
<dbReference type="NCBIfam" id="NF006629">
    <property type="entry name" value="PRK09198.1"/>
    <property type="match status" value="1"/>
</dbReference>
<accession>A0A401UQ99</accession>
<comment type="caution">
    <text evidence="11">The sequence shown here is derived from an EMBL/GenBank/DDBJ whole genome shotgun (WGS) entry which is preliminary data.</text>
</comment>
<evidence type="ECO:0000259" key="9">
    <source>
        <dbReference type="Pfam" id="PF04095"/>
    </source>
</evidence>
<dbReference type="OrthoDB" id="394882at2"/>
<dbReference type="InterPro" id="IPR016471">
    <property type="entry name" value="Nicotinamide_PRibTrfase"/>
</dbReference>
<evidence type="ECO:0000259" key="10">
    <source>
        <dbReference type="Pfam" id="PF18127"/>
    </source>
</evidence>
<keyword evidence="3" id="KW-0328">Glycosyltransferase</keyword>
<dbReference type="InterPro" id="IPR013785">
    <property type="entry name" value="Aldolase_TIM"/>
</dbReference>